<protein>
    <submittedName>
        <fullName evidence="11">Ribose ABC transport system, ATP-binding protein RbsA</fullName>
    </submittedName>
</protein>
<dbReference type="InterPro" id="IPR050107">
    <property type="entry name" value="ABC_carbohydrate_import_ATPase"/>
</dbReference>
<keyword evidence="2" id="KW-0813">Transport</keyword>
<feature type="region of interest" description="Disordered" evidence="9">
    <location>
        <begin position="485"/>
        <end position="509"/>
    </location>
</feature>
<dbReference type="InterPro" id="IPR003439">
    <property type="entry name" value="ABC_transporter-like_ATP-bd"/>
</dbReference>
<comment type="subcellular location">
    <subcellularLocation>
        <location evidence="1">Cell membrane</location>
        <topology evidence="1">Peripheral membrane protein</topology>
    </subcellularLocation>
</comment>
<dbReference type="GO" id="GO:0005524">
    <property type="term" value="F:ATP binding"/>
    <property type="evidence" value="ECO:0007669"/>
    <property type="project" value="UniProtKB-KW"/>
</dbReference>
<dbReference type="InterPro" id="IPR017871">
    <property type="entry name" value="ABC_transporter-like_CS"/>
</dbReference>
<evidence type="ECO:0000256" key="5">
    <source>
        <dbReference type="ARBA" id="ARBA00022741"/>
    </source>
</evidence>
<evidence type="ECO:0000256" key="6">
    <source>
        <dbReference type="ARBA" id="ARBA00022840"/>
    </source>
</evidence>
<dbReference type="PANTHER" id="PTHR43790">
    <property type="entry name" value="CARBOHYDRATE TRANSPORT ATP-BINDING PROTEIN MG119-RELATED"/>
    <property type="match status" value="1"/>
</dbReference>
<evidence type="ECO:0000256" key="9">
    <source>
        <dbReference type="SAM" id="MobiDB-lite"/>
    </source>
</evidence>
<keyword evidence="8" id="KW-0472">Membrane</keyword>
<keyword evidence="4" id="KW-0677">Repeat</keyword>
<evidence type="ECO:0000256" key="1">
    <source>
        <dbReference type="ARBA" id="ARBA00004202"/>
    </source>
</evidence>
<dbReference type="InterPro" id="IPR003593">
    <property type="entry name" value="AAA+_ATPase"/>
</dbReference>
<dbReference type="PROSITE" id="PS00211">
    <property type="entry name" value="ABC_TRANSPORTER_1"/>
    <property type="match status" value="1"/>
</dbReference>
<dbReference type="Pfam" id="PF00005">
    <property type="entry name" value="ABC_tran"/>
    <property type="match status" value="2"/>
</dbReference>
<dbReference type="Gene3D" id="3.40.50.300">
    <property type="entry name" value="P-loop containing nucleotide triphosphate hydrolases"/>
    <property type="match status" value="2"/>
</dbReference>
<evidence type="ECO:0000256" key="4">
    <source>
        <dbReference type="ARBA" id="ARBA00022737"/>
    </source>
</evidence>
<dbReference type="GO" id="GO:0016887">
    <property type="term" value="F:ATP hydrolysis activity"/>
    <property type="evidence" value="ECO:0007669"/>
    <property type="project" value="InterPro"/>
</dbReference>
<sequence length="509" mass="54494">MSETALVMEGIDKRFPGVHALKGVDLCVGRGQVMGVVGENGAGKSTLIKVLAGAYRPDGGRIVVDGEQLEAGNPSDSLAAGIAVIYQELSLVPEMSVAENLFLGDMPSRGPVLDRREARTRARRLLARVGLDDLSTGAPVRSLRLGVRQLLEVAKALHRDARILVMDEPTSALQSSEIQVLFEVVRDLRREGISVIYISHHLEEVFEICDAATVMRDGAVVGSRPINEWTTESLVQAMVNKRLDSLFPSRERKLGDVALEVKNLSLEPRVREVSFSVREGEILGLAGVVGAGRTETLKTIAGVTPATGGEILVRGQGRKIRSVSEGLDAGVVYVPEDRGTEGLVHSATINENMILSVLDRISRAGLVDGGRYRSFGQRLRDRFGVRASSLKQEAGQLSGGNQQKVVLARAMATEPSVVLLDEPTRGIDVGSKSEIYEHMLGIAAGGGAVVMVSSEFPELLGMADRIVIMRAGRVVGEISGSEADQEKILEYATSGTEDNGVEPTSGEED</sequence>
<dbReference type="PROSITE" id="PS50893">
    <property type="entry name" value="ABC_TRANSPORTER_2"/>
    <property type="match status" value="2"/>
</dbReference>
<dbReference type="CDD" id="cd03215">
    <property type="entry name" value="ABC_Carb_Monos_II"/>
    <property type="match status" value="1"/>
</dbReference>
<reference evidence="11" key="1">
    <citation type="submission" date="2020-02" db="EMBL/GenBank/DDBJ databases">
        <authorList>
            <person name="Meier V. D."/>
        </authorList>
    </citation>
    <scope>NUCLEOTIDE SEQUENCE</scope>
    <source>
        <strain evidence="11">AVDCRST_MAG01</strain>
    </source>
</reference>
<feature type="domain" description="ABC transporter" evidence="10">
    <location>
        <begin position="6"/>
        <end position="242"/>
    </location>
</feature>
<dbReference type="InterPro" id="IPR027417">
    <property type="entry name" value="P-loop_NTPase"/>
</dbReference>
<organism evidence="11">
    <name type="scientific">uncultured Rubrobacteraceae bacterium</name>
    <dbReference type="NCBI Taxonomy" id="349277"/>
    <lineage>
        <taxon>Bacteria</taxon>
        <taxon>Bacillati</taxon>
        <taxon>Actinomycetota</taxon>
        <taxon>Rubrobacteria</taxon>
        <taxon>Rubrobacterales</taxon>
        <taxon>Rubrobacteraceae</taxon>
        <taxon>environmental samples</taxon>
    </lineage>
</organism>
<evidence type="ECO:0000256" key="8">
    <source>
        <dbReference type="ARBA" id="ARBA00023136"/>
    </source>
</evidence>
<evidence type="ECO:0000256" key="7">
    <source>
        <dbReference type="ARBA" id="ARBA00022967"/>
    </source>
</evidence>
<evidence type="ECO:0000313" key="11">
    <source>
        <dbReference type="EMBL" id="CAA9440861.1"/>
    </source>
</evidence>
<keyword evidence="5" id="KW-0547">Nucleotide-binding</keyword>
<dbReference type="SUPFAM" id="SSF52540">
    <property type="entry name" value="P-loop containing nucleoside triphosphate hydrolases"/>
    <property type="match status" value="2"/>
</dbReference>
<evidence type="ECO:0000256" key="2">
    <source>
        <dbReference type="ARBA" id="ARBA00022448"/>
    </source>
</evidence>
<keyword evidence="7" id="KW-1278">Translocase</keyword>
<keyword evidence="6 11" id="KW-0067">ATP-binding</keyword>
<evidence type="ECO:0000256" key="3">
    <source>
        <dbReference type="ARBA" id="ARBA00022475"/>
    </source>
</evidence>
<name>A0A6J4QCJ5_9ACTN</name>
<accession>A0A6J4QCJ5</accession>
<dbReference type="PANTHER" id="PTHR43790:SF9">
    <property type="entry name" value="GALACTOFURANOSE TRANSPORTER ATP-BINDING PROTEIN YTFR"/>
    <property type="match status" value="1"/>
</dbReference>
<dbReference type="GO" id="GO:0005886">
    <property type="term" value="C:plasma membrane"/>
    <property type="evidence" value="ECO:0007669"/>
    <property type="project" value="UniProtKB-SubCell"/>
</dbReference>
<dbReference type="EMBL" id="CADCUW010000471">
    <property type="protein sequence ID" value="CAA9440861.1"/>
    <property type="molecule type" value="Genomic_DNA"/>
</dbReference>
<dbReference type="SMART" id="SM00382">
    <property type="entry name" value="AAA"/>
    <property type="match status" value="2"/>
</dbReference>
<evidence type="ECO:0000259" key="10">
    <source>
        <dbReference type="PROSITE" id="PS50893"/>
    </source>
</evidence>
<dbReference type="FunFam" id="3.40.50.300:FF:000127">
    <property type="entry name" value="Ribose import ATP-binding protein RbsA"/>
    <property type="match status" value="1"/>
</dbReference>
<keyword evidence="3" id="KW-1003">Cell membrane</keyword>
<gene>
    <name evidence="11" type="ORF">AVDCRST_MAG01-01-3651</name>
</gene>
<feature type="domain" description="ABC transporter" evidence="10">
    <location>
        <begin position="252"/>
        <end position="496"/>
    </location>
</feature>
<proteinExistence type="predicted"/>
<dbReference type="CDD" id="cd03216">
    <property type="entry name" value="ABC_Carb_Monos_I"/>
    <property type="match status" value="1"/>
</dbReference>
<dbReference type="AlphaFoldDB" id="A0A6J4QCJ5"/>